<dbReference type="InterPro" id="IPR004840">
    <property type="entry name" value="Amino_acid_permease_CS"/>
</dbReference>
<feature type="transmembrane region" description="Helical" evidence="8">
    <location>
        <begin position="198"/>
        <end position="219"/>
    </location>
</feature>
<dbReference type="PROSITE" id="PS00218">
    <property type="entry name" value="AMINO_ACID_PERMEASE_1"/>
    <property type="match status" value="1"/>
</dbReference>
<dbReference type="HOGENOM" id="CLU_007946_12_1_1"/>
<name>F2Z615_KLULA</name>
<dbReference type="Pfam" id="PF00324">
    <property type="entry name" value="AA_permease"/>
    <property type="match status" value="1"/>
</dbReference>
<comment type="subcellular location">
    <subcellularLocation>
        <location evidence="1">Membrane</location>
        <topology evidence="1">Multi-pass membrane protein</topology>
    </subcellularLocation>
</comment>
<evidence type="ECO:0000256" key="7">
    <source>
        <dbReference type="ARBA" id="ARBA00023136"/>
    </source>
</evidence>
<feature type="transmembrane region" description="Helical" evidence="8">
    <location>
        <begin position="154"/>
        <end position="174"/>
    </location>
</feature>
<feature type="transmembrane region" description="Helical" evidence="8">
    <location>
        <begin position="422"/>
        <end position="439"/>
    </location>
</feature>
<evidence type="ECO:0000256" key="4">
    <source>
        <dbReference type="ARBA" id="ARBA00022692"/>
    </source>
</evidence>
<evidence type="ECO:0000256" key="6">
    <source>
        <dbReference type="ARBA" id="ARBA00022989"/>
    </source>
</evidence>
<feature type="transmembrane region" description="Helical" evidence="8">
    <location>
        <begin position="231"/>
        <end position="250"/>
    </location>
</feature>
<dbReference type="PIRSF" id="PIRSF006060">
    <property type="entry name" value="AA_transporter"/>
    <property type="match status" value="1"/>
</dbReference>
<reference evidence="10 11" key="1">
    <citation type="journal article" date="2004" name="Nature">
        <title>Genome evolution in yeasts.</title>
        <authorList>
            <consortium name="Genolevures"/>
            <person name="Dujon B."/>
            <person name="Sherman D."/>
            <person name="Fischer G."/>
            <person name="Durrens P."/>
            <person name="Casaregola S."/>
            <person name="Lafontaine I."/>
            <person name="de Montigny J."/>
            <person name="Marck C."/>
            <person name="Neuveglise C."/>
            <person name="Talla E."/>
            <person name="Goffard N."/>
            <person name="Frangeul L."/>
            <person name="Aigle M."/>
            <person name="Anthouard V."/>
            <person name="Babour A."/>
            <person name="Barbe V."/>
            <person name="Barnay S."/>
            <person name="Blanchin S."/>
            <person name="Beckerich J.M."/>
            <person name="Beyne E."/>
            <person name="Bleykasten C."/>
            <person name="Boisrame A."/>
            <person name="Boyer J."/>
            <person name="Cattolico L."/>
            <person name="Confanioleri F."/>
            <person name="de Daruvar A."/>
            <person name="Despons L."/>
            <person name="Fabre E."/>
            <person name="Fairhead C."/>
            <person name="Ferry-Dumazet H."/>
            <person name="Groppi A."/>
            <person name="Hantraye F."/>
            <person name="Hennequin C."/>
            <person name="Jauniaux N."/>
            <person name="Joyet P."/>
            <person name="Kachouri R."/>
            <person name="Kerrest A."/>
            <person name="Koszul R."/>
            <person name="Lemaire M."/>
            <person name="Lesur I."/>
            <person name="Ma L."/>
            <person name="Muller H."/>
            <person name="Nicaud J.M."/>
            <person name="Nikolski M."/>
            <person name="Oztas S."/>
            <person name="Ozier-Kalogeropoulos O."/>
            <person name="Pellenz S."/>
            <person name="Potier S."/>
            <person name="Richard G.F."/>
            <person name="Straub M.L."/>
            <person name="Suleau A."/>
            <person name="Swennene D."/>
            <person name="Tekaia F."/>
            <person name="Wesolowski-Louvel M."/>
            <person name="Westhof E."/>
            <person name="Wirth B."/>
            <person name="Zeniou-Meyer M."/>
            <person name="Zivanovic I."/>
            <person name="Bolotin-Fukuhara M."/>
            <person name="Thierry A."/>
            <person name="Bouchier C."/>
            <person name="Caudron B."/>
            <person name="Scarpelli C."/>
            <person name="Gaillardin C."/>
            <person name="Weissenbach J."/>
            <person name="Wincker P."/>
            <person name="Souciet J.L."/>
        </authorList>
    </citation>
    <scope>NUCLEOTIDE SEQUENCE [LARGE SCALE GENOMIC DNA]</scope>
    <source>
        <strain evidence="11">ATCC 8585 / CBS 2359 / DSM 70799 / NBRC 1267 / NRRL Y-1140 / WM37</strain>
    </source>
</reference>
<feature type="transmembrane region" description="Helical" evidence="8">
    <location>
        <begin position="118"/>
        <end position="142"/>
    </location>
</feature>
<dbReference type="InterPro" id="IPR050524">
    <property type="entry name" value="APC_YAT"/>
</dbReference>
<feature type="transmembrane region" description="Helical" evidence="8">
    <location>
        <begin position="527"/>
        <end position="545"/>
    </location>
</feature>
<dbReference type="KEGG" id="kla:KLLA0_E16281g"/>
<accession>F2Z615</accession>
<dbReference type="InterPro" id="IPR004762">
    <property type="entry name" value="Amino_acid_permease_fungi"/>
</dbReference>
<comment type="similarity">
    <text evidence="2">Belongs to the amino acid-polyamine-organocation (APC) superfamily. YAT (TC 2.A.3.10) family.</text>
</comment>
<protein>
    <submittedName>
        <fullName evidence="10">KLLA0E16281p</fullName>
    </submittedName>
</protein>
<feature type="transmembrane region" description="Helical" evidence="8">
    <location>
        <begin position="363"/>
        <end position="390"/>
    </location>
</feature>
<dbReference type="PANTHER" id="PTHR43341:SF9">
    <property type="entry name" value="DICARBOXYLIC AMINO ACID PERMEASE"/>
    <property type="match status" value="1"/>
</dbReference>
<sequence>MAEKVYLDAQLSRVDTDEDIEKQQLFGDDNIVIERSSQLFYDGQSDSKVHGITSGHGSDVKNVVTHTSEFDGKHDGIRLKKALEARHVSMIAIGGSLGTGLLIGTGSSLALAGPAAILIAYAFVGLLVFFVMSCLGEMAAYIPLDGFTSYSTRYADPALGFAVGYAYLFKYWIIVPNQLTAGALVIQYWVDRDKVNPGVWITILLVAIITINFLGVRFFGEIEYYISAVKITVMLGLIILLLVLACGGGPNHEVLGFKYWKNPGAFKEYSTAITGAKGRFVSFASVFVLALFAYLGTELCGIVVSECKNPRKAVPKAIKLTMYRIIVFYLISIFLLGMCVPFNDPLLISAKSAKTSASASPFVVAIVNAGIPVLPHIMNACILIFVFSAANSDLYVASRSLYGLAIDNKAPRIFAKTNKQGVPYWSLLVGVLFALLAYMNVSSGSSEVFTYFVNCVSIFGLLSWISILITYIRFDKAFRVQGIDKSTLAYQSPLQPYGAWFSLFFCILIGLIKNFPAFLGDTFDYKSFITGYIGIPTYIISYIGYKLWYKTKIIPSEEVDLVSFKEAVDLEEEEGKMLDEERAAHLAAHGKDLKWCYEKIFGWVM</sequence>
<keyword evidence="4 8" id="KW-0812">Transmembrane</keyword>
<dbReference type="GO" id="GO:0015171">
    <property type="term" value="F:amino acid transmembrane transporter activity"/>
    <property type="evidence" value="ECO:0007669"/>
    <property type="project" value="TreeGrafter"/>
</dbReference>
<dbReference type="PANTHER" id="PTHR43341">
    <property type="entry name" value="AMINO ACID PERMEASE"/>
    <property type="match status" value="1"/>
</dbReference>
<dbReference type="Proteomes" id="UP000000598">
    <property type="component" value="Chromosome E"/>
</dbReference>
<dbReference type="GO" id="GO:0016020">
    <property type="term" value="C:membrane"/>
    <property type="evidence" value="ECO:0007669"/>
    <property type="project" value="UniProtKB-SubCell"/>
</dbReference>
<evidence type="ECO:0000256" key="3">
    <source>
        <dbReference type="ARBA" id="ARBA00022448"/>
    </source>
</evidence>
<feature type="transmembrane region" description="Helical" evidence="8">
    <location>
        <begin position="325"/>
        <end position="343"/>
    </location>
</feature>
<dbReference type="eggNOG" id="KOG1286">
    <property type="taxonomic scope" value="Eukaryota"/>
</dbReference>
<evidence type="ECO:0000259" key="9">
    <source>
        <dbReference type="Pfam" id="PF00324"/>
    </source>
</evidence>
<dbReference type="AlphaFoldDB" id="F2Z615"/>
<keyword evidence="3" id="KW-0813">Transport</keyword>
<evidence type="ECO:0000313" key="10">
    <source>
        <dbReference type="EMBL" id="CAG99770.1"/>
    </source>
</evidence>
<dbReference type="PaxDb" id="284590-F2Z615"/>
<dbReference type="OMA" id="HIMNACI"/>
<evidence type="ECO:0000256" key="1">
    <source>
        <dbReference type="ARBA" id="ARBA00004141"/>
    </source>
</evidence>
<keyword evidence="11" id="KW-1185">Reference proteome</keyword>
<dbReference type="FunFam" id="1.20.1740.10:FF:000006">
    <property type="entry name" value="General amino acid permease"/>
    <property type="match status" value="1"/>
</dbReference>
<feature type="transmembrane region" description="Helical" evidence="8">
    <location>
        <begin position="494"/>
        <end position="515"/>
    </location>
</feature>
<feature type="transmembrane region" description="Helical" evidence="8">
    <location>
        <begin position="451"/>
        <end position="474"/>
    </location>
</feature>
<keyword evidence="5" id="KW-0029">Amino-acid transport</keyword>
<dbReference type="InParanoid" id="F2Z615"/>
<proteinExistence type="inferred from homology"/>
<evidence type="ECO:0000256" key="2">
    <source>
        <dbReference type="ARBA" id="ARBA00006983"/>
    </source>
</evidence>
<keyword evidence="6 8" id="KW-1133">Transmembrane helix</keyword>
<evidence type="ECO:0000256" key="5">
    <source>
        <dbReference type="ARBA" id="ARBA00022970"/>
    </source>
</evidence>
<dbReference type="Gene3D" id="1.20.1740.10">
    <property type="entry name" value="Amino acid/polyamine transporter I"/>
    <property type="match status" value="1"/>
</dbReference>
<feature type="transmembrane region" description="Helical" evidence="8">
    <location>
        <begin position="280"/>
        <end position="304"/>
    </location>
</feature>
<feature type="domain" description="Amino acid permease/ SLC12A" evidence="9">
    <location>
        <begin position="87"/>
        <end position="553"/>
    </location>
</feature>
<dbReference type="InterPro" id="IPR004841">
    <property type="entry name" value="AA-permease/SLC12A_dom"/>
</dbReference>
<dbReference type="EMBL" id="CR382125">
    <property type="protein sequence ID" value="CAG99770.1"/>
    <property type="molecule type" value="Genomic_DNA"/>
</dbReference>
<dbReference type="FunCoup" id="F2Z615">
    <property type="interactions" value="205"/>
</dbReference>
<keyword evidence="7 8" id="KW-0472">Membrane</keyword>
<evidence type="ECO:0000256" key="8">
    <source>
        <dbReference type="SAM" id="Phobius"/>
    </source>
</evidence>
<gene>
    <name evidence="10" type="ORF">KLLA0_E16281g</name>
</gene>
<evidence type="ECO:0000313" key="11">
    <source>
        <dbReference type="Proteomes" id="UP000000598"/>
    </source>
</evidence>
<organism evidence="10 11">
    <name type="scientific">Kluyveromyces lactis (strain ATCC 8585 / CBS 2359 / DSM 70799 / NBRC 1267 / NRRL Y-1140 / WM37)</name>
    <name type="common">Yeast</name>
    <name type="synonym">Candida sphaerica</name>
    <dbReference type="NCBI Taxonomy" id="284590"/>
    <lineage>
        <taxon>Eukaryota</taxon>
        <taxon>Fungi</taxon>
        <taxon>Dikarya</taxon>
        <taxon>Ascomycota</taxon>
        <taxon>Saccharomycotina</taxon>
        <taxon>Saccharomycetes</taxon>
        <taxon>Saccharomycetales</taxon>
        <taxon>Saccharomycetaceae</taxon>
        <taxon>Kluyveromyces</taxon>
    </lineage>
</organism>
<dbReference type="NCBIfam" id="TIGR00913">
    <property type="entry name" value="2A0310"/>
    <property type="match status" value="1"/>
</dbReference>
<feature type="transmembrane region" description="Helical" evidence="8">
    <location>
        <begin position="88"/>
        <end position="112"/>
    </location>
</feature>